<reference evidence="3" key="1">
    <citation type="journal article" date="2019" name="Int. J. Syst. Evol. Microbiol.">
        <title>The Global Catalogue of Microorganisms (GCM) 10K type strain sequencing project: providing services to taxonomists for standard genome sequencing and annotation.</title>
        <authorList>
            <consortium name="The Broad Institute Genomics Platform"/>
            <consortium name="The Broad Institute Genome Sequencing Center for Infectious Disease"/>
            <person name="Wu L."/>
            <person name="Ma J."/>
        </authorList>
    </citation>
    <scope>NUCLEOTIDE SEQUENCE [LARGE SCALE GENOMIC DNA]</scope>
    <source>
        <strain evidence="3">CCM 8903</strain>
    </source>
</reference>
<protein>
    <submittedName>
        <fullName evidence="2">Uncharacterized protein</fullName>
    </submittedName>
</protein>
<keyword evidence="3" id="KW-1185">Reference proteome</keyword>
<proteinExistence type="predicted"/>
<name>A0ABW4EAG4_9LACO</name>
<sequence length="123" mass="13662">MKPVKMAHQRKPHRIDKLIVALTTVDIPVVSGVIVLAGAIVLPIMAVMKHRQAKRLLITVWQLADHLGFSAADLKRLSGSFDYGVIDWALTRPGRTQTIVPSLETICLVRAELKRSVNRCDTD</sequence>
<gene>
    <name evidence="2" type="ORF">ACFQ5J_10610</name>
</gene>
<dbReference type="RefSeq" id="WP_125749269.1">
    <property type="nucleotide sequence ID" value="NZ_JBHTON010000035.1"/>
</dbReference>
<feature type="transmembrane region" description="Helical" evidence="1">
    <location>
        <begin position="27"/>
        <end position="48"/>
    </location>
</feature>
<evidence type="ECO:0000313" key="3">
    <source>
        <dbReference type="Proteomes" id="UP001597252"/>
    </source>
</evidence>
<dbReference type="Proteomes" id="UP001597252">
    <property type="component" value="Unassembled WGS sequence"/>
</dbReference>
<comment type="caution">
    <text evidence="2">The sequence shown here is derived from an EMBL/GenBank/DDBJ whole genome shotgun (WGS) entry which is preliminary data.</text>
</comment>
<evidence type="ECO:0000313" key="2">
    <source>
        <dbReference type="EMBL" id="MFD1485681.1"/>
    </source>
</evidence>
<dbReference type="EMBL" id="JBHTON010000035">
    <property type="protein sequence ID" value="MFD1485681.1"/>
    <property type="molecule type" value="Genomic_DNA"/>
</dbReference>
<organism evidence="2 3">
    <name type="scientific">Lacticaseibacillus baoqingensis</name>
    <dbReference type="NCBI Taxonomy" id="2486013"/>
    <lineage>
        <taxon>Bacteria</taxon>
        <taxon>Bacillati</taxon>
        <taxon>Bacillota</taxon>
        <taxon>Bacilli</taxon>
        <taxon>Lactobacillales</taxon>
        <taxon>Lactobacillaceae</taxon>
        <taxon>Lacticaseibacillus</taxon>
    </lineage>
</organism>
<keyword evidence="1" id="KW-0472">Membrane</keyword>
<evidence type="ECO:0000256" key="1">
    <source>
        <dbReference type="SAM" id="Phobius"/>
    </source>
</evidence>
<keyword evidence="1" id="KW-1133">Transmembrane helix</keyword>
<accession>A0ABW4EAG4</accession>
<keyword evidence="1" id="KW-0812">Transmembrane</keyword>